<feature type="domain" description="Myb-like" evidence="2">
    <location>
        <begin position="117"/>
        <end position="167"/>
    </location>
</feature>
<protein>
    <submittedName>
        <fullName evidence="4">Uncharacterized protein</fullName>
    </submittedName>
</protein>
<reference evidence="4 5" key="1">
    <citation type="journal article" date="2024" name="Nat. Commun.">
        <title>Phylogenomics reveals the evolutionary origins of lichenization in chlorophyte algae.</title>
        <authorList>
            <person name="Puginier C."/>
            <person name="Libourel C."/>
            <person name="Otte J."/>
            <person name="Skaloud P."/>
            <person name="Haon M."/>
            <person name="Grisel S."/>
            <person name="Petersen M."/>
            <person name="Berrin J.G."/>
            <person name="Delaux P.M."/>
            <person name="Dal Grande F."/>
            <person name="Keller J."/>
        </authorList>
    </citation>
    <scope>NUCLEOTIDE SEQUENCE [LARGE SCALE GENOMIC DNA]</scope>
    <source>
        <strain evidence="4 5">SAG 216-7</strain>
    </source>
</reference>
<feature type="compositionally biased region" description="Basic and acidic residues" evidence="1">
    <location>
        <begin position="720"/>
        <end position="733"/>
    </location>
</feature>
<feature type="domain" description="HTH myb-type" evidence="3">
    <location>
        <begin position="121"/>
        <end position="171"/>
    </location>
</feature>
<keyword evidence="5" id="KW-1185">Reference proteome</keyword>
<organism evidence="4 5">
    <name type="scientific">Coccomyxa subellipsoidea</name>
    <dbReference type="NCBI Taxonomy" id="248742"/>
    <lineage>
        <taxon>Eukaryota</taxon>
        <taxon>Viridiplantae</taxon>
        <taxon>Chlorophyta</taxon>
        <taxon>core chlorophytes</taxon>
        <taxon>Trebouxiophyceae</taxon>
        <taxon>Trebouxiophyceae incertae sedis</taxon>
        <taxon>Coccomyxaceae</taxon>
        <taxon>Coccomyxa</taxon>
    </lineage>
</organism>
<name>A0ABR2YNZ5_9CHLO</name>
<feature type="region of interest" description="Disordered" evidence="1">
    <location>
        <begin position="708"/>
        <end position="737"/>
    </location>
</feature>
<dbReference type="PROSITE" id="PS50090">
    <property type="entry name" value="MYB_LIKE"/>
    <property type="match status" value="2"/>
</dbReference>
<evidence type="ECO:0000256" key="1">
    <source>
        <dbReference type="SAM" id="MobiDB-lite"/>
    </source>
</evidence>
<dbReference type="EMBL" id="JALJOT010000007">
    <property type="protein sequence ID" value="KAK9908765.1"/>
    <property type="molecule type" value="Genomic_DNA"/>
</dbReference>
<feature type="compositionally biased region" description="Polar residues" evidence="1">
    <location>
        <begin position="652"/>
        <end position="674"/>
    </location>
</feature>
<evidence type="ECO:0000313" key="5">
    <source>
        <dbReference type="Proteomes" id="UP001491310"/>
    </source>
</evidence>
<dbReference type="PROSITE" id="PS51294">
    <property type="entry name" value="HTH_MYB"/>
    <property type="match status" value="2"/>
</dbReference>
<dbReference type="InterPro" id="IPR017930">
    <property type="entry name" value="Myb_dom"/>
</dbReference>
<proteinExistence type="predicted"/>
<evidence type="ECO:0000259" key="3">
    <source>
        <dbReference type="PROSITE" id="PS51294"/>
    </source>
</evidence>
<feature type="compositionally biased region" description="Basic residues" evidence="1">
    <location>
        <begin position="57"/>
        <end position="67"/>
    </location>
</feature>
<dbReference type="Proteomes" id="UP001491310">
    <property type="component" value="Unassembled WGS sequence"/>
</dbReference>
<feature type="compositionally biased region" description="Gly residues" evidence="1">
    <location>
        <begin position="47"/>
        <end position="56"/>
    </location>
</feature>
<feature type="region of interest" description="Disordered" evidence="1">
    <location>
        <begin position="1"/>
        <end position="67"/>
    </location>
</feature>
<dbReference type="InterPro" id="IPR009057">
    <property type="entry name" value="Homeodomain-like_sf"/>
</dbReference>
<dbReference type="InterPro" id="IPR050560">
    <property type="entry name" value="MYB_TF"/>
</dbReference>
<dbReference type="CDD" id="cd00167">
    <property type="entry name" value="SANT"/>
    <property type="match status" value="2"/>
</dbReference>
<evidence type="ECO:0000259" key="2">
    <source>
        <dbReference type="PROSITE" id="PS50090"/>
    </source>
</evidence>
<dbReference type="InterPro" id="IPR001005">
    <property type="entry name" value="SANT/Myb"/>
</dbReference>
<dbReference type="Gene3D" id="1.10.10.60">
    <property type="entry name" value="Homeodomain-like"/>
    <property type="match status" value="2"/>
</dbReference>
<dbReference type="SUPFAM" id="SSF46689">
    <property type="entry name" value="Homeodomain-like"/>
    <property type="match status" value="1"/>
</dbReference>
<dbReference type="Pfam" id="PF13921">
    <property type="entry name" value="Myb_DNA-bind_6"/>
    <property type="match status" value="1"/>
</dbReference>
<feature type="region of interest" description="Disordered" evidence="1">
    <location>
        <begin position="651"/>
        <end position="692"/>
    </location>
</feature>
<dbReference type="PANTHER" id="PTHR45614">
    <property type="entry name" value="MYB PROTEIN-RELATED"/>
    <property type="match status" value="1"/>
</dbReference>
<accession>A0ABR2YNZ5</accession>
<dbReference type="PANTHER" id="PTHR45614:SF232">
    <property type="entry name" value="TRANSCRIPTION FACTOR MYB3R-2"/>
    <property type="match status" value="1"/>
</dbReference>
<feature type="domain" description="HTH myb-type" evidence="3">
    <location>
        <begin position="68"/>
        <end position="120"/>
    </location>
</feature>
<gene>
    <name evidence="4" type="ORF">WJX75_002545</name>
</gene>
<feature type="compositionally biased region" description="Low complexity" evidence="1">
    <location>
        <begin position="35"/>
        <end position="46"/>
    </location>
</feature>
<evidence type="ECO:0000313" key="4">
    <source>
        <dbReference type="EMBL" id="KAK9908765.1"/>
    </source>
</evidence>
<sequence length="761" mass="81979">MSEATLAHLPVADGPEATEAKQGSSPRVPLASPVSSSGLPQRSRSSTGGGGLGRCGSGKKKRRHPVAKVKGNWLADEDDRLRQLVKTEGEGQWSAIAAHFPGRIGKQCRERWHNQLRPDIKREAWTDEEEAILIDAHRRVGNKWADIAKVITGRTENAVKNHWNATLRRRDSDQGDTTKLKEYMKTLNLLPHKRKRKDAMLVKSPLRSPRLSPRSCLTGRPCGSVVPTPCSHGGKRPRLSISVGDATAAAADYVIGSNSPSGGISTRSMAALSSQGLSQGLLLPRRSRRSVGMQDSGLSETSHFPKGLSPVLLSAAFLAAAEGEEHLSPCCGPTKLGILGGASPLRRLPPRLEIPNGAHDDPQALESRRTPAGLSLQWVKPEDDDVLENALNALKSSQGQTGKTPDSSPAPLFDCMSALSISPFQTNSLPSLFRSAGTKSLTKDEAENAFGARGKWELPFQWGIQDRTSASTKALSVPPLSIPSSPFGTDAEAVVKDFIQTPIAPPALADLLGSCEAAEAAARIGLGWPLGRGSCQKPPPVAVQSPVAQEVVPCEKTSPRVFLPLPKMEWLDEKDLVHTPMEAVRNCSFSQEMLQDILQQGQSRSMPLPSEGMESQCSLHMKRCPSTASTTDPALNKINMEQLIRRMWSRELQGSSSPNSSSDATESCQPSASKPTCPGEATNQRTSEAVDRSQSDFNFFVGGWKEEPGTNSDFASGWHRQNDFEQPRPKGQDCGEADLTDAFCDPFLGSPLTPLPLLSLT</sequence>
<comment type="caution">
    <text evidence="4">The sequence shown here is derived from an EMBL/GenBank/DDBJ whole genome shotgun (WGS) entry which is preliminary data.</text>
</comment>
<feature type="domain" description="Myb-like" evidence="2">
    <location>
        <begin position="70"/>
        <end position="116"/>
    </location>
</feature>
<dbReference type="SMART" id="SM00717">
    <property type="entry name" value="SANT"/>
    <property type="match status" value="2"/>
</dbReference>